<dbReference type="InterPro" id="IPR015943">
    <property type="entry name" value="WD40/YVTN_repeat-like_dom_sf"/>
</dbReference>
<keyword evidence="6" id="KW-1185">Reference proteome</keyword>
<evidence type="ECO:0000313" key="6">
    <source>
        <dbReference type="Proteomes" id="UP001230908"/>
    </source>
</evidence>
<organism evidence="5 6">
    <name type="scientific">Phytohabitans maris</name>
    <dbReference type="NCBI Taxonomy" id="3071409"/>
    <lineage>
        <taxon>Bacteria</taxon>
        <taxon>Bacillati</taxon>
        <taxon>Actinomycetota</taxon>
        <taxon>Actinomycetes</taxon>
        <taxon>Micromonosporales</taxon>
        <taxon>Micromonosporaceae</taxon>
    </lineage>
</organism>
<dbReference type="InterPro" id="IPR011047">
    <property type="entry name" value="Quinoprotein_ADH-like_sf"/>
</dbReference>
<dbReference type="RefSeq" id="WP_308711929.1">
    <property type="nucleotide sequence ID" value="NZ_JAVHUY010000007.1"/>
</dbReference>
<dbReference type="PRINTS" id="PR00301">
    <property type="entry name" value="HEATSHOCK70"/>
</dbReference>
<proteinExistence type="predicted"/>
<evidence type="ECO:0000256" key="1">
    <source>
        <dbReference type="ARBA" id="ARBA00022741"/>
    </source>
</evidence>
<dbReference type="Gene3D" id="3.90.640.10">
    <property type="entry name" value="Actin, Chain A, domain 4"/>
    <property type="match status" value="1"/>
</dbReference>
<keyword evidence="4" id="KW-0472">Membrane</keyword>
<dbReference type="InterPro" id="IPR043129">
    <property type="entry name" value="ATPase_NBD"/>
</dbReference>
<dbReference type="Gene3D" id="3.30.420.40">
    <property type="match status" value="2"/>
</dbReference>
<feature type="transmembrane region" description="Helical" evidence="4">
    <location>
        <begin position="369"/>
        <end position="389"/>
    </location>
</feature>
<keyword evidence="1" id="KW-0547">Nucleotide-binding</keyword>
<evidence type="ECO:0000256" key="3">
    <source>
        <dbReference type="ARBA" id="ARBA00023186"/>
    </source>
</evidence>
<dbReference type="InterPro" id="IPR013126">
    <property type="entry name" value="Hsp_70_fam"/>
</dbReference>
<dbReference type="SUPFAM" id="SSF53067">
    <property type="entry name" value="Actin-like ATPase domain"/>
    <property type="match status" value="2"/>
</dbReference>
<dbReference type="PANTHER" id="PTHR45639">
    <property type="entry name" value="HSC70CB, ISOFORM G-RELATED"/>
    <property type="match status" value="1"/>
</dbReference>
<comment type="caution">
    <text evidence="5">The sequence shown here is derived from an EMBL/GenBank/DDBJ whole genome shotgun (WGS) entry which is preliminary data.</text>
</comment>
<dbReference type="SMART" id="SM00320">
    <property type="entry name" value="WD40"/>
    <property type="match status" value="3"/>
</dbReference>
<gene>
    <name evidence="5" type="ORF">RB614_09005</name>
</gene>
<dbReference type="Gene3D" id="2.130.10.10">
    <property type="entry name" value="YVTN repeat-like/Quinoprotein amine dehydrogenase"/>
    <property type="match status" value="2"/>
</dbReference>
<dbReference type="InterPro" id="IPR001680">
    <property type="entry name" value="WD40_rpt"/>
</dbReference>
<dbReference type="SUPFAM" id="SSF50998">
    <property type="entry name" value="Quinoprotein alcohol dehydrogenase-like"/>
    <property type="match status" value="1"/>
</dbReference>
<reference evidence="5 6" key="1">
    <citation type="submission" date="2023-08" db="EMBL/GenBank/DDBJ databases">
        <title>Phytohabitans sansha sp. nov., isolated from marine sediment.</title>
        <authorList>
            <person name="Zhao Y."/>
            <person name="Yi K."/>
        </authorList>
    </citation>
    <scope>NUCLEOTIDE SEQUENCE [LARGE SCALE GENOMIC DNA]</scope>
    <source>
        <strain evidence="5 6">ZYX-F-186</strain>
    </source>
</reference>
<dbReference type="Pfam" id="PF00012">
    <property type="entry name" value="HSP70"/>
    <property type="match status" value="1"/>
</dbReference>
<dbReference type="EMBL" id="JAVHUY010000007">
    <property type="protein sequence ID" value="MDQ7904658.1"/>
    <property type="molecule type" value="Genomic_DNA"/>
</dbReference>
<keyword evidence="4" id="KW-1133">Transmembrane helix</keyword>
<name>A0ABU0ZCE7_9ACTN</name>
<keyword evidence="4" id="KW-0812">Transmembrane</keyword>
<keyword evidence="2" id="KW-0067">ATP-binding</keyword>
<dbReference type="PANTHER" id="PTHR45639:SF34">
    <property type="entry name" value="CHAPERONE PROTEIN DNAK"/>
    <property type="match status" value="1"/>
</dbReference>
<evidence type="ECO:0000313" key="5">
    <source>
        <dbReference type="EMBL" id="MDQ7904658.1"/>
    </source>
</evidence>
<dbReference type="Pfam" id="PF00400">
    <property type="entry name" value="WD40"/>
    <property type="match status" value="1"/>
</dbReference>
<keyword evidence="3" id="KW-0143">Chaperone</keyword>
<evidence type="ECO:0000256" key="4">
    <source>
        <dbReference type="SAM" id="Phobius"/>
    </source>
</evidence>
<protein>
    <submittedName>
        <fullName evidence="5">Hsp70 family protein</fullName>
    </submittedName>
</protein>
<evidence type="ECO:0000256" key="2">
    <source>
        <dbReference type="ARBA" id="ARBA00022840"/>
    </source>
</evidence>
<accession>A0ABU0ZCE7</accession>
<sequence>MLAEPGGRARLLLVDGYPQLPSAVCLTPAGTLVVGRAALYAARFHPDAFEPYPKRRIDEGVLLLGGRVVPVVDAVAAAYRQVAVEAARVTGGAAIGEVVLTYPATWGASRRQTLLDAAGRVGWGRVRLVAEPVAAAAAFVAVHQAHVAQGAYAVVYDLGASTFDAAVVRREAGGFVVCAAGGLADLGGVDIDDRIVGHLAASYSQRAGEHLRGLLRPATAQQRQARWQLLDDVRTAKELLATAPAVLVRIPGVDEGAPLGREQLDQLTRPLLERTVRVTRALVDRAGLDAADPYTIFPVGGSTRLPLVATLLSREFQRPPTMLEQPELVVAEGGLHTTDRPASPATPPPPTGAIPLAGRRRNRWPARPAAVAGLVVVTLLAAAGAFAGIQGWDLAGLPGWARGPASTPSSLPAREPVYAYQSTLLSGRPICAAVWNPAGTRYAVTSDDTGLEIFNQDGVLVRRFEVALAGEKGCYLNQPGVYWDPGGTTVAVVGGNKIGSDRLHLFNADTGEHTVAQPGPGVVWDTPAWDSTGSAVAVKSRLNAVLIRNDGSVVRNLLPSAPLSNKYSVGSVSLSPHGDTFAISWFDLAHDDGPLFEIRRYTDATPVSSMGMRSDSGDAEMVTYNPDGTLVAVGINEFGVEVWDPVTLRRVTALTGPNGSITDVRWSGNGQYLLAVSHDLQQVHLWRTSDWKLLGTLTPHEKTRQGVGVAAAGVSNDGTVMLVPQGARGIDVYTLT</sequence>
<dbReference type="Proteomes" id="UP001230908">
    <property type="component" value="Unassembled WGS sequence"/>
</dbReference>